<evidence type="ECO:0000256" key="5">
    <source>
        <dbReference type="ARBA" id="ARBA00022801"/>
    </source>
</evidence>
<name>A0A859DN23_9FIRM</name>
<dbReference type="InterPro" id="IPR023367">
    <property type="entry name" value="Peptidase_M42_dom2"/>
</dbReference>
<evidence type="ECO:0000256" key="1">
    <source>
        <dbReference type="ARBA" id="ARBA00006272"/>
    </source>
</evidence>
<dbReference type="Gene3D" id="2.40.30.40">
    <property type="entry name" value="Peptidase M42, domain 2"/>
    <property type="match status" value="2"/>
</dbReference>
<organism evidence="6 8">
    <name type="scientific">Caproicibacterium lactatifermentans</name>
    <dbReference type="NCBI Taxonomy" id="2666138"/>
    <lineage>
        <taxon>Bacteria</taxon>
        <taxon>Bacillati</taxon>
        <taxon>Bacillota</taxon>
        <taxon>Clostridia</taxon>
        <taxon>Eubacteriales</taxon>
        <taxon>Oscillospiraceae</taxon>
        <taxon>Caproicibacterium</taxon>
    </lineage>
</organism>
<reference evidence="8 9" key="1">
    <citation type="submission" date="2019-11" db="EMBL/GenBank/DDBJ databases">
        <authorList>
            <person name="Ren C."/>
            <person name="Wang H."/>
            <person name="Xu Y."/>
        </authorList>
    </citation>
    <scope>NUCLEOTIDE SEQUENCE [LARGE SCALE GENOMIC DNA]</scope>
    <source>
        <strain evidence="9">JNU-WLY1368</strain>
        <strain evidence="6 8">LBM 19010</strain>
    </source>
</reference>
<keyword evidence="5" id="KW-0378">Hydrolase</keyword>
<evidence type="ECO:0000313" key="7">
    <source>
        <dbReference type="EMBL" id="QKO30255.1"/>
    </source>
</evidence>
<evidence type="ECO:0000313" key="9">
    <source>
        <dbReference type="Proteomes" id="UP000509623"/>
    </source>
</evidence>
<dbReference type="PANTHER" id="PTHR32481">
    <property type="entry name" value="AMINOPEPTIDASE"/>
    <property type="match status" value="1"/>
</dbReference>
<dbReference type="KEGG" id="clf:GJQ69_00730"/>
<dbReference type="AlphaFoldDB" id="A0A859DN23"/>
<dbReference type="EMBL" id="CP046051">
    <property type="protein sequence ID" value="QKN23140.1"/>
    <property type="molecule type" value="Genomic_DNA"/>
</dbReference>
<keyword evidence="4" id="KW-0479">Metal-binding</keyword>
<dbReference type="SUPFAM" id="SSF101821">
    <property type="entry name" value="Aminopeptidase/glucanase lid domain"/>
    <property type="match status" value="2"/>
</dbReference>
<dbReference type="PANTHER" id="PTHR32481:SF5">
    <property type="entry name" value="ENDOGLUCANASE"/>
    <property type="match status" value="1"/>
</dbReference>
<keyword evidence="2" id="KW-0031">Aminopeptidase</keyword>
<dbReference type="GO" id="GO:0046872">
    <property type="term" value="F:metal ion binding"/>
    <property type="evidence" value="ECO:0007669"/>
    <property type="project" value="UniProtKB-KW"/>
</dbReference>
<evidence type="ECO:0000256" key="4">
    <source>
        <dbReference type="ARBA" id="ARBA00022723"/>
    </source>
</evidence>
<dbReference type="RefSeq" id="WP_086034955.1">
    <property type="nucleotide sequence ID" value="NZ_CP046051.1"/>
</dbReference>
<dbReference type="GO" id="GO:0004177">
    <property type="term" value="F:aminopeptidase activity"/>
    <property type="evidence" value="ECO:0007669"/>
    <property type="project" value="UniProtKB-KW"/>
</dbReference>
<accession>A0A859DN23</accession>
<evidence type="ECO:0000313" key="6">
    <source>
        <dbReference type="EMBL" id="QKN23140.1"/>
    </source>
</evidence>
<evidence type="ECO:0000256" key="2">
    <source>
        <dbReference type="ARBA" id="ARBA00022438"/>
    </source>
</evidence>
<keyword evidence="3" id="KW-0645">Protease</keyword>
<reference evidence="7" key="2">
    <citation type="journal article" date="2021" name="Appl. Environ. Microbiol.">
        <title>Adaptability of a Caproate-Producing Bacterium Contributes to Its Dominance in an Anaerobic Fermentation System.</title>
        <authorList>
            <person name="Wang H."/>
            <person name="Gu Y."/>
            <person name="Zhou W."/>
            <person name="Zhao D."/>
            <person name="Qiao Z."/>
            <person name="Zheng J."/>
            <person name="Gao J."/>
            <person name="Chen X."/>
            <person name="Ren C."/>
            <person name="Xu Y."/>
        </authorList>
    </citation>
    <scope>NUCLEOTIDE SEQUENCE</scope>
    <source>
        <strain evidence="7">JNU-WLY1368</strain>
    </source>
</reference>
<evidence type="ECO:0000256" key="3">
    <source>
        <dbReference type="ARBA" id="ARBA00022670"/>
    </source>
</evidence>
<dbReference type="Gene3D" id="3.40.630.10">
    <property type="entry name" value="Zn peptidases"/>
    <property type="match status" value="2"/>
</dbReference>
<protein>
    <submittedName>
        <fullName evidence="6">Uncharacterized protein</fullName>
    </submittedName>
</protein>
<dbReference type="EMBL" id="CP046161">
    <property type="protein sequence ID" value="QKO30255.1"/>
    <property type="molecule type" value="Genomic_DNA"/>
</dbReference>
<dbReference type="InterPro" id="IPR051464">
    <property type="entry name" value="Peptidase_M42_aminopept"/>
</dbReference>
<dbReference type="Proteomes" id="UP000509623">
    <property type="component" value="Chromosome"/>
</dbReference>
<dbReference type="InterPro" id="IPR008007">
    <property type="entry name" value="Peptidase_M42"/>
</dbReference>
<dbReference type="Pfam" id="PF05343">
    <property type="entry name" value="Peptidase_M42"/>
    <property type="match status" value="2"/>
</dbReference>
<proteinExistence type="inferred from homology"/>
<sequence length="717" mass="75885">MKMEKILKTLCGAIGTSGDETAPVKAALELTGLPNGKVLPLGSGCVSLGKADAEKVILLEAHMDQIGLVVTSVDEHGFLHFANCGGSDQRVMPGCPVRVFATGADKPLLGVVGSVPPHLDRANTDKVPDVEDMTVDLGLPAVKAKTVVCPGDRVVPVYEPKKLMGTRFSSAALDNRAGAAAVVRAARLLQQVDLGSWRVLLLFSTMEEIGGQGAHTAAYTAAVDEAICVDVGFGIQPGVKPEVSHPVGGGVMIGSAPILDRGMTRRLGQLADENHISYKWDVMGGFTGTNSDDIAVTRGGVRTALLSVPQRSMHTPAEVVDMQDIEDTALLMALYVCDRCGASLPQPAQSAEEPAADTAASAGAESDGEVWSACLPQLCRERGVSGSEEGVRELILSQISNFAEKIEITPLGSILAYKKGKNRAKTRLLLNAHMDEVGLIITHITDEGFLRFAPVGRIDPRVLPGRSVTVGYGKNTVPGVIGLKPIHLLEKGERGKAIPVEELYIDIGAKDKQEAAKVAVPGDMVTFNSVYEENGFSVKSRALDDRAGCALLVHLMQQPDWAYDTIFEFAVQGEVGCNGSCTGAYLAQPEAAVVVECTAASDVPGTETDQQVCRLGQGPVITFMDHKTIYDKEYTKWAFEEARKAGVPCQWQEGVDGDNDAGAIYISRGGVRTAAVSLPCRYPHAPMGIVSRSDYEAAGALLQCLAQRIAGTPCSGQ</sequence>
<evidence type="ECO:0000313" key="8">
    <source>
        <dbReference type="Proteomes" id="UP000501316"/>
    </source>
</evidence>
<dbReference type="Proteomes" id="UP000501316">
    <property type="component" value="Chromosome"/>
</dbReference>
<comment type="similarity">
    <text evidence="1">Belongs to the peptidase M42 family.</text>
</comment>
<dbReference type="SUPFAM" id="SSF53187">
    <property type="entry name" value="Zn-dependent exopeptidases"/>
    <property type="match status" value="2"/>
</dbReference>
<reference evidence="7" key="3">
    <citation type="journal article" date="2022" name="Int. J. Syst. Evol. Microbiol.">
        <title>Caproicibacterium lactatifermentans sp. nov., isolated from pit clay used for the production of Chinese strong aroma-type liquor.</title>
        <authorList>
            <person name="Wang H."/>
            <person name="Gu Y."/>
            <person name="Zhao D."/>
            <person name="Qiao Z."/>
            <person name="Zheng J."/>
            <person name="Gao J."/>
            <person name="Ren C."/>
            <person name="Xu Y."/>
        </authorList>
    </citation>
    <scope>NUCLEOTIDE SEQUENCE</scope>
    <source>
        <strain evidence="7">JNU-WLY1368</strain>
    </source>
</reference>
<dbReference type="GO" id="GO:0006508">
    <property type="term" value="P:proteolysis"/>
    <property type="evidence" value="ECO:0007669"/>
    <property type="project" value="UniProtKB-KW"/>
</dbReference>
<gene>
    <name evidence="6" type="ORF">GJQ69_00730</name>
    <name evidence="7" type="ORF">GKP14_04040</name>
</gene>
<keyword evidence="9" id="KW-1185">Reference proteome</keyword>